<dbReference type="GO" id="GO:0015562">
    <property type="term" value="F:efflux transmembrane transporter activity"/>
    <property type="evidence" value="ECO:0007669"/>
    <property type="project" value="InterPro"/>
</dbReference>
<accession>A0A1E5T2V1</accession>
<reference evidence="3 4" key="1">
    <citation type="submission" date="2016-08" db="EMBL/GenBank/DDBJ databases">
        <title>Draft genome of Fabibacter sp. strain SK-8.</title>
        <authorList>
            <person name="Wong S.-K."/>
            <person name="Hamasaki K."/>
            <person name="Yoshizawa S."/>
        </authorList>
    </citation>
    <scope>NUCLEOTIDE SEQUENCE [LARGE SCALE GENOMIC DNA]</scope>
    <source>
        <strain evidence="3 4">SK-8</strain>
    </source>
</reference>
<dbReference type="PANTHER" id="PTHR30203:SF24">
    <property type="entry name" value="BLR4935 PROTEIN"/>
    <property type="match status" value="1"/>
</dbReference>
<dbReference type="Proteomes" id="UP000095552">
    <property type="component" value="Unassembled WGS sequence"/>
</dbReference>
<comment type="caution">
    <text evidence="3">The sequence shown here is derived from an EMBL/GenBank/DDBJ whole genome shotgun (WGS) entry which is preliminary data.</text>
</comment>
<keyword evidence="4" id="KW-1185">Reference proteome</keyword>
<protein>
    <recommendedName>
        <fullName evidence="5">Transporter</fullName>
    </recommendedName>
</protein>
<dbReference type="PANTHER" id="PTHR30203">
    <property type="entry name" value="OUTER MEMBRANE CATION EFFLUX PROTEIN"/>
    <property type="match status" value="1"/>
</dbReference>
<dbReference type="RefSeq" id="WP_069834628.1">
    <property type="nucleotide sequence ID" value="NZ_MDGQ01000004.1"/>
</dbReference>
<evidence type="ECO:0000313" key="4">
    <source>
        <dbReference type="Proteomes" id="UP000095552"/>
    </source>
</evidence>
<dbReference type="InterPro" id="IPR010131">
    <property type="entry name" value="MdtP/NodT-like"/>
</dbReference>
<gene>
    <name evidence="3" type="ORF">BFP71_06195</name>
</gene>
<dbReference type="STRING" id="1563681.BFP71_06195"/>
<evidence type="ECO:0000313" key="3">
    <source>
        <dbReference type="EMBL" id="OEK05710.1"/>
    </source>
</evidence>
<organism evidence="3 4">
    <name type="scientific">Roseivirga misakiensis</name>
    <dbReference type="NCBI Taxonomy" id="1563681"/>
    <lineage>
        <taxon>Bacteria</taxon>
        <taxon>Pseudomonadati</taxon>
        <taxon>Bacteroidota</taxon>
        <taxon>Cytophagia</taxon>
        <taxon>Cytophagales</taxon>
        <taxon>Roseivirgaceae</taxon>
        <taxon>Roseivirga</taxon>
    </lineage>
</organism>
<dbReference type="EMBL" id="MDGQ01000004">
    <property type="protein sequence ID" value="OEK05710.1"/>
    <property type="molecule type" value="Genomic_DNA"/>
</dbReference>
<proteinExistence type="predicted"/>
<feature type="signal peptide" evidence="2">
    <location>
        <begin position="1"/>
        <end position="19"/>
    </location>
</feature>
<dbReference type="AlphaFoldDB" id="A0A1E5T2V1"/>
<dbReference type="Gene3D" id="1.20.1600.10">
    <property type="entry name" value="Outer membrane efflux proteins (OEP)"/>
    <property type="match status" value="1"/>
</dbReference>
<dbReference type="SUPFAM" id="SSF56954">
    <property type="entry name" value="Outer membrane efflux proteins (OEP)"/>
    <property type="match status" value="1"/>
</dbReference>
<keyword evidence="1" id="KW-0175">Coiled coil</keyword>
<evidence type="ECO:0000256" key="2">
    <source>
        <dbReference type="SAM" id="SignalP"/>
    </source>
</evidence>
<evidence type="ECO:0008006" key="5">
    <source>
        <dbReference type="Google" id="ProtNLM"/>
    </source>
</evidence>
<evidence type="ECO:0000256" key="1">
    <source>
        <dbReference type="SAM" id="Coils"/>
    </source>
</evidence>
<name>A0A1E5T2V1_9BACT</name>
<feature type="chain" id="PRO_5009185956" description="Transporter" evidence="2">
    <location>
        <begin position="20"/>
        <end position="412"/>
    </location>
</feature>
<dbReference type="OrthoDB" id="1680428at2"/>
<sequence length="412" mass="46748">MRRLNYIIILMVCATLNYAQTSLNDYLRIAAEESPRLEAKFKMYLAALEKVNQTGSLPDPSVTFGYFISPVETRVGTQRFRLAVAQMFPWMGTLKARESAAANVAKAEFEAFQEVKSKLFLQVQSKWLEIYVIRQELKIMSSNLDILRSYEPVTKTKYEANLVSLADLIRVQIRIENAETDLDIAKLKEGVLLSDFNTLLNRPPESPVTTDMLKSENPKDDALQRELLNQPRLLAIKANIQSMQDAEVLADLKRKPNIGLGLEYGFVSKRSGINLADNGKDILLPTISMSLPIFGKKNRAFKKEAVLKRESFEAEFTAVKNELKNEWNSVAFEEASAKRSLDQYQSEIEKVQALLSVLTSEYSNNNQDFETLLTTQQRLLQLQLAQINAKAQLEKAAFKKSYLTSQTLNQIK</sequence>
<keyword evidence="2" id="KW-0732">Signal</keyword>
<feature type="coiled-coil region" evidence="1">
    <location>
        <begin position="334"/>
        <end position="361"/>
    </location>
</feature>